<dbReference type="AlphaFoldDB" id="A0A7R7XM93"/>
<dbReference type="Gene3D" id="3.30.300.30">
    <property type="match status" value="1"/>
</dbReference>
<dbReference type="PANTHER" id="PTHR24096:SF422">
    <property type="entry name" value="BCDNA.GH02901"/>
    <property type="match status" value="1"/>
</dbReference>
<dbReference type="Proteomes" id="UP000654913">
    <property type="component" value="Chromosome 3"/>
</dbReference>
<dbReference type="PANTHER" id="PTHR24096">
    <property type="entry name" value="LONG-CHAIN-FATTY-ACID--COA LIGASE"/>
    <property type="match status" value="1"/>
</dbReference>
<dbReference type="InterPro" id="IPR042099">
    <property type="entry name" value="ANL_N_sf"/>
</dbReference>
<dbReference type="InterPro" id="IPR025110">
    <property type="entry name" value="AMP-bd_C"/>
</dbReference>
<dbReference type="Pfam" id="PF13193">
    <property type="entry name" value="AMP-binding_C"/>
    <property type="match status" value="1"/>
</dbReference>
<protein>
    <submittedName>
        <fullName evidence="3">Putative NRPS-like protein biosynthetic cluster</fullName>
    </submittedName>
</protein>
<evidence type="ECO:0000313" key="4">
    <source>
        <dbReference type="Proteomes" id="UP000654913"/>
    </source>
</evidence>
<dbReference type="InterPro" id="IPR000873">
    <property type="entry name" value="AMP-dep_synth/lig_dom"/>
</dbReference>
<dbReference type="RefSeq" id="XP_041555742.1">
    <property type="nucleotide sequence ID" value="XM_041703014.1"/>
</dbReference>
<sequence>MIFHPPSWLPAISQELASARPVGDFVLHRLPGTTPEQKALVSAITQKGKTHRELAEDVEVLAAGLAHDLQWTPNEPAKGGKVIAVLSENTVDYHTYTWATHRLGGTSLLLHASTSPAENAKHLRHSHCNILIVSPALIEAGRAVVDNANLLELGKTLSPIPALDWPPEQAGSQIAYLCATSGTSGTQKLARITHHGIITNILQMNSIDSLTHNAGPEVVLGILPFSHVQGIIATLTHIYLCDQLIVHPTFDMKAALMSIQTHRINRLYVVPAILAALVGNPFLFKAFDLSSVDKVYVGAGSLGHDLYNKVKVAQPTWKITIGYGLTESSVGVTLSSPHEYLENSIGVLLPHYTGRLLREDGSEVDSFDEPGELLLASPNQAVGYLGDDEATAATFVDGWLHTGDVAIFRRSARGDSHLCIVDRLKDMIKVKGMQVSPVAIEDCLRQHPGVSAVAVIGVPDYLAGERPKAFVVPAKPAGEVEAEALFEEWDEYVQGKLTEPHWLRGRYELLDALPRTPSGKVTKGVLRQRNGNV</sequence>
<reference evidence="3" key="2">
    <citation type="submission" date="2021-02" db="EMBL/GenBank/DDBJ databases">
        <title>Aspergillus puulaauensis MK2 genome sequence.</title>
        <authorList>
            <person name="Futagami T."/>
            <person name="Mori K."/>
            <person name="Kadooka C."/>
            <person name="Tanaka T."/>
        </authorList>
    </citation>
    <scope>NUCLEOTIDE SEQUENCE</scope>
    <source>
        <strain evidence="3">MK2</strain>
    </source>
</reference>
<feature type="domain" description="AMP-dependent synthetase/ligase" evidence="1">
    <location>
        <begin position="33"/>
        <end position="385"/>
    </location>
</feature>
<evidence type="ECO:0000259" key="1">
    <source>
        <dbReference type="Pfam" id="PF00501"/>
    </source>
</evidence>
<reference evidence="3" key="1">
    <citation type="submission" date="2021-01" db="EMBL/GenBank/DDBJ databases">
        <authorList>
            <consortium name="Aspergillus puulaauensis MK2 genome sequencing consortium"/>
            <person name="Kazuki M."/>
            <person name="Futagami T."/>
        </authorList>
    </citation>
    <scope>NUCLEOTIDE SEQUENCE</scope>
    <source>
        <strain evidence="3">MK2</strain>
    </source>
</reference>
<keyword evidence="4" id="KW-1185">Reference proteome</keyword>
<accession>A0A7R7XM93</accession>
<dbReference type="Pfam" id="PF00501">
    <property type="entry name" value="AMP-binding"/>
    <property type="match status" value="1"/>
</dbReference>
<dbReference type="Gene3D" id="3.40.50.12780">
    <property type="entry name" value="N-terminal domain of ligase-like"/>
    <property type="match status" value="1"/>
</dbReference>
<proteinExistence type="predicted"/>
<dbReference type="GeneID" id="64973553"/>
<dbReference type="EMBL" id="AP024445">
    <property type="protein sequence ID" value="BCS23548.1"/>
    <property type="molecule type" value="Genomic_DNA"/>
</dbReference>
<dbReference type="SUPFAM" id="SSF56801">
    <property type="entry name" value="Acetyl-CoA synthetase-like"/>
    <property type="match status" value="1"/>
</dbReference>
<evidence type="ECO:0000313" key="3">
    <source>
        <dbReference type="EMBL" id="BCS23548.1"/>
    </source>
</evidence>
<feature type="domain" description="AMP-binding enzyme C-terminal" evidence="2">
    <location>
        <begin position="440"/>
        <end position="520"/>
    </location>
</feature>
<name>A0A7R7XM93_9EURO</name>
<dbReference type="KEGG" id="apuu:APUU_31773A"/>
<dbReference type="GO" id="GO:0016405">
    <property type="term" value="F:CoA-ligase activity"/>
    <property type="evidence" value="ECO:0007669"/>
    <property type="project" value="TreeGrafter"/>
</dbReference>
<dbReference type="InterPro" id="IPR045851">
    <property type="entry name" value="AMP-bd_C_sf"/>
</dbReference>
<organism evidence="3 4">
    <name type="scientific">Aspergillus puulaauensis</name>
    <dbReference type="NCBI Taxonomy" id="1220207"/>
    <lineage>
        <taxon>Eukaryota</taxon>
        <taxon>Fungi</taxon>
        <taxon>Dikarya</taxon>
        <taxon>Ascomycota</taxon>
        <taxon>Pezizomycotina</taxon>
        <taxon>Eurotiomycetes</taxon>
        <taxon>Eurotiomycetidae</taxon>
        <taxon>Eurotiales</taxon>
        <taxon>Aspergillaceae</taxon>
        <taxon>Aspergillus</taxon>
    </lineage>
</organism>
<dbReference type="OrthoDB" id="6509636at2759"/>
<evidence type="ECO:0000259" key="2">
    <source>
        <dbReference type="Pfam" id="PF13193"/>
    </source>
</evidence>
<gene>
    <name evidence="3" type="ORF">APUU_31773A</name>
</gene>